<dbReference type="PANTHER" id="PTHR30146">
    <property type="entry name" value="LACI-RELATED TRANSCRIPTIONAL REPRESSOR"/>
    <property type="match status" value="1"/>
</dbReference>
<reference evidence="6" key="1">
    <citation type="submission" date="2019-08" db="EMBL/GenBank/DDBJ databases">
        <authorList>
            <person name="Kucharzyk K."/>
            <person name="Murdoch R.W."/>
            <person name="Higgins S."/>
            <person name="Loffler F."/>
        </authorList>
    </citation>
    <scope>NUCLEOTIDE SEQUENCE</scope>
</reference>
<evidence type="ECO:0000256" key="1">
    <source>
        <dbReference type="ARBA" id="ARBA00022491"/>
    </source>
</evidence>
<evidence type="ECO:0000259" key="5">
    <source>
        <dbReference type="Pfam" id="PF13377"/>
    </source>
</evidence>
<keyword evidence="4" id="KW-0804">Transcription</keyword>
<dbReference type="Gene3D" id="3.40.50.2300">
    <property type="match status" value="1"/>
</dbReference>
<organism evidence="6">
    <name type="scientific">bioreactor metagenome</name>
    <dbReference type="NCBI Taxonomy" id="1076179"/>
    <lineage>
        <taxon>unclassified sequences</taxon>
        <taxon>metagenomes</taxon>
        <taxon>ecological metagenomes</taxon>
    </lineage>
</organism>
<protein>
    <submittedName>
        <fullName evidence="6">Ribose operon repressor</fullName>
    </submittedName>
</protein>
<evidence type="ECO:0000256" key="4">
    <source>
        <dbReference type="ARBA" id="ARBA00023163"/>
    </source>
</evidence>
<proteinExistence type="predicted"/>
<dbReference type="SUPFAM" id="SSF53822">
    <property type="entry name" value="Periplasmic binding protein-like I"/>
    <property type="match status" value="1"/>
</dbReference>
<keyword evidence="2" id="KW-0805">Transcription regulation</keyword>
<dbReference type="GO" id="GO:0000976">
    <property type="term" value="F:transcription cis-regulatory region binding"/>
    <property type="evidence" value="ECO:0007669"/>
    <property type="project" value="TreeGrafter"/>
</dbReference>
<gene>
    <name evidence="6" type="primary">rbsR_21</name>
    <name evidence="6" type="ORF">SDC9_204657</name>
</gene>
<dbReference type="Pfam" id="PF13377">
    <property type="entry name" value="Peripla_BP_3"/>
    <property type="match status" value="1"/>
</dbReference>
<keyword evidence="1" id="KW-0678">Repressor</keyword>
<accession>A0A645JBP9</accession>
<evidence type="ECO:0000256" key="2">
    <source>
        <dbReference type="ARBA" id="ARBA00023015"/>
    </source>
</evidence>
<evidence type="ECO:0000256" key="3">
    <source>
        <dbReference type="ARBA" id="ARBA00023125"/>
    </source>
</evidence>
<dbReference type="EMBL" id="VSSQ01127920">
    <property type="protein sequence ID" value="MPN56963.1"/>
    <property type="molecule type" value="Genomic_DNA"/>
</dbReference>
<sequence>MGRGETTDAREMKNVLESLGLPSNHIDTSRFPSKPAFANFHDALMEFLRSGKRPDAVLTYSDVAALQLCRCVADFGLNVPEDIAVIGHGNSEFSEFMQPPLASIECFSEEVAEKVCDMLMNRLQNPDSPKHSTTVKAKFINRASAG</sequence>
<dbReference type="InterPro" id="IPR028082">
    <property type="entry name" value="Peripla_BP_I"/>
</dbReference>
<evidence type="ECO:0000313" key="6">
    <source>
        <dbReference type="EMBL" id="MPN56963.1"/>
    </source>
</evidence>
<feature type="domain" description="Transcriptional regulator LacI/GalR-like sensor" evidence="5">
    <location>
        <begin position="32"/>
        <end position="144"/>
    </location>
</feature>
<dbReference type="CDD" id="cd06267">
    <property type="entry name" value="PBP1_LacI_sugar_binding-like"/>
    <property type="match status" value="1"/>
</dbReference>
<dbReference type="AlphaFoldDB" id="A0A645JBP9"/>
<dbReference type="GO" id="GO:0003700">
    <property type="term" value="F:DNA-binding transcription factor activity"/>
    <property type="evidence" value="ECO:0007669"/>
    <property type="project" value="TreeGrafter"/>
</dbReference>
<dbReference type="PANTHER" id="PTHR30146:SF148">
    <property type="entry name" value="HTH-TYPE TRANSCRIPTIONAL REPRESSOR PURR-RELATED"/>
    <property type="match status" value="1"/>
</dbReference>
<dbReference type="InterPro" id="IPR046335">
    <property type="entry name" value="LacI/GalR-like_sensor"/>
</dbReference>
<name>A0A645JBP9_9ZZZZ</name>
<comment type="caution">
    <text evidence="6">The sequence shown here is derived from an EMBL/GenBank/DDBJ whole genome shotgun (WGS) entry which is preliminary data.</text>
</comment>
<keyword evidence="3" id="KW-0238">DNA-binding</keyword>